<dbReference type="OrthoDB" id="298777at2759"/>
<reference evidence="2" key="1">
    <citation type="submission" date="2021-01" db="EMBL/GenBank/DDBJ databases">
        <authorList>
            <consortium name="Genoscope - CEA"/>
            <person name="William W."/>
        </authorList>
    </citation>
    <scope>NUCLEOTIDE SEQUENCE</scope>
</reference>
<evidence type="ECO:0000256" key="1">
    <source>
        <dbReference type="SAM" id="MobiDB-lite"/>
    </source>
</evidence>
<proteinExistence type="predicted"/>
<comment type="caution">
    <text evidence="2">The sequence shown here is derived from an EMBL/GenBank/DDBJ whole genome shotgun (WGS) entry which is preliminary data.</text>
</comment>
<feature type="region of interest" description="Disordered" evidence="1">
    <location>
        <begin position="1"/>
        <end position="22"/>
    </location>
</feature>
<dbReference type="AlphaFoldDB" id="A0A8S1RT58"/>
<evidence type="ECO:0000313" key="3">
    <source>
        <dbReference type="Proteomes" id="UP000692954"/>
    </source>
</evidence>
<dbReference type="PANTHER" id="PTHR33706">
    <property type="entry name" value="MORN VARIANT REPEAT PROTEIN"/>
    <property type="match status" value="1"/>
</dbReference>
<keyword evidence="3" id="KW-1185">Reference proteome</keyword>
<gene>
    <name evidence="2" type="ORF">PSON_ATCC_30995.1.T3020004</name>
</gene>
<protein>
    <submittedName>
        <fullName evidence="2">Uncharacterized protein</fullName>
    </submittedName>
</protein>
<organism evidence="2 3">
    <name type="scientific">Paramecium sonneborni</name>
    <dbReference type="NCBI Taxonomy" id="65129"/>
    <lineage>
        <taxon>Eukaryota</taxon>
        <taxon>Sar</taxon>
        <taxon>Alveolata</taxon>
        <taxon>Ciliophora</taxon>
        <taxon>Intramacronucleata</taxon>
        <taxon>Oligohymenophorea</taxon>
        <taxon>Peniculida</taxon>
        <taxon>Parameciidae</taxon>
        <taxon>Paramecium</taxon>
    </lineage>
</organism>
<accession>A0A8S1RT58</accession>
<name>A0A8S1RT58_9CILI</name>
<dbReference type="EMBL" id="CAJJDN010000302">
    <property type="protein sequence ID" value="CAD8130560.1"/>
    <property type="molecule type" value="Genomic_DNA"/>
</dbReference>
<sequence length="564" mass="67274">MIQDSQSISLENENQTQESKQQFEEIKEGTEYLIGNPYRTNYNVDYFDNGNIMYIKDGEIIKRDRICDQSRNSEIYTNLEQIKYLVWNGEYNQKNQRIGKWKAFWKNEILNAGGEFDENGKKVGNWIELFENFQMLKSQMLASIRMGRKVESGTYFLKINQQVEEIMMKVEKKLDSGLNCILILIGMLKELFYYYSLCQVTYLGEYENGSKQGKWIARFKNQEITQWRRTIQWERNQNWKMDRNKYRFIIRESQILNVGEYNQGVKFSRWDILFREAQTEEFTKIGGGMYNEEGIQDGEWIELQENYQNDCKIILVGQYSSGKKIGRWNAFYLENIMQQFKSHQIRAGGEYNQNGLKTGEWIELNNNFYNYSQTIFKGQYNNGKKQERWDVFCRYDQEKQFEQIGGGNYDQNGIKIGLWIEPIDHIWNLSQIIQRGQYQNNQKKYGKWETLYKEENSQQFQIIAGGNYDEKGLKTGEWAEVDQRFSYSCQVIQRGQYFQGKKVGRWNSHFWEKIIGGGLYDDHGQKNGQWIDLDENFSYIRQLVFVGDYKNGFRIGQFKENNLQ</sequence>
<feature type="compositionally biased region" description="Polar residues" evidence="1">
    <location>
        <begin position="1"/>
        <end position="20"/>
    </location>
</feature>
<dbReference type="PANTHER" id="PTHR33706:SF1">
    <property type="entry name" value="TPR REPEAT PROTEIN"/>
    <property type="match status" value="1"/>
</dbReference>
<dbReference type="Proteomes" id="UP000692954">
    <property type="component" value="Unassembled WGS sequence"/>
</dbReference>
<evidence type="ECO:0000313" key="2">
    <source>
        <dbReference type="EMBL" id="CAD8130560.1"/>
    </source>
</evidence>